<accession>A0A518ELS2</accession>
<dbReference type="Proteomes" id="UP000320390">
    <property type="component" value="Chromosome"/>
</dbReference>
<dbReference type="PANTHER" id="PTHR30385">
    <property type="entry name" value="SIGMA FACTOR F FLAGELLAR"/>
    <property type="match status" value="1"/>
</dbReference>
<dbReference type="PANTHER" id="PTHR30385:SF7">
    <property type="entry name" value="RNA POLYMERASE SIGMA FACTOR FLIA"/>
    <property type="match status" value="1"/>
</dbReference>
<keyword evidence="4" id="KW-0804">Transcription</keyword>
<evidence type="ECO:0000256" key="5">
    <source>
        <dbReference type="SAM" id="MobiDB-lite"/>
    </source>
</evidence>
<dbReference type="SUPFAM" id="SSF88659">
    <property type="entry name" value="Sigma3 and sigma4 domains of RNA polymerase sigma factors"/>
    <property type="match status" value="2"/>
</dbReference>
<dbReference type="InterPro" id="IPR013325">
    <property type="entry name" value="RNA_pol_sigma_r2"/>
</dbReference>
<dbReference type="OrthoDB" id="9799825at2"/>
<dbReference type="RefSeq" id="WP_145194460.1">
    <property type="nucleotide sequence ID" value="NZ_CP036434.1"/>
</dbReference>
<keyword evidence="10" id="KW-1185">Reference proteome</keyword>
<evidence type="ECO:0000256" key="4">
    <source>
        <dbReference type="ARBA" id="ARBA00023163"/>
    </source>
</evidence>
<dbReference type="NCBIfam" id="TIGR02479">
    <property type="entry name" value="FliA_WhiG"/>
    <property type="match status" value="1"/>
</dbReference>
<evidence type="ECO:0000256" key="3">
    <source>
        <dbReference type="ARBA" id="ARBA00023125"/>
    </source>
</evidence>
<dbReference type="Pfam" id="PF04545">
    <property type="entry name" value="Sigma70_r4"/>
    <property type="match status" value="1"/>
</dbReference>
<dbReference type="NCBIfam" id="TIGR02937">
    <property type="entry name" value="sigma70-ECF"/>
    <property type="match status" value="1"/>
</dbReference>
<dbReference type="InterPro" id="IPR000943">
    <property type="entry name" value="RNA_pol_sigma70"/>
</dbReference>
<dbReference type="PRINTS" id="PR00046">
    <property type="entry name" value="SIGMA70FCT"/>
</dbReference>
<dbReference type="SUPFAM" id="SSF88946">
    <property type="entry name" value="Sigma2 domain of RNA polymerase sigma factors"/>
    <property type="match status" value="1"/>
</dbReference>
<evidence type="ECO:0000256" key="2">
    <source>
        <dbReference type="ARBA" id="ARBA00023082"/>
    </source>
</evidence>
<name>A0A518ELS2_9BACT</name>
<dbReference type="EMBL" id="CP036434">
    <property type="protein sequence ID" value="QDV05033.1"/>
    <property type="molecule type" value="Genomic_DNA"/>
</dbReference>
<protein>
    <submittedName>
        <fullName evidence="9">RNA polymerase sigma factor FliA</fullName>
    </submittedName>
</protein>
<keyword evidence="3" id="KW-0238">DNA-binding</keyword>
<feature type="domain" description="RNA polymerase sigma-70 region 3" evidence="6">
    <location>
        <begin position="107"/>
        <end position="169"/>
    </location>
</feature>
<organism evidence="9 10">
    <name type="scientific">Saltatorellus ferox</name>
    <dbReference type="NCBI Taxonomy" id="2528018"/>
    <lineage>
        <taxon>Bacteria</taxon>
        <taxon>Pseudomonadati</taxon>
        <taxon>Planctomycetota</taxon>
        <taxon>Planctomycetia</taxon>
        <taxon>Planctomycetia incertae sedis</taxon>
        <taxon>Saltatorellus</taxon>
    </lineage>
</organism>
<dbReference type="InterPro" id="IPR007627">
    <property type="entry name" value="RNA_pol_sigma70_r2"/>
</dbReference>
<feature type="domain" description="RNA polymerase sigma-70 region 2" evidence="7">
    <location>
        <begin position="28"/>
        <end position="97"/>
    </location>
</feature>
<dbReference type="InterPro" id="IPR014284">
    <property type="entry name" value="RNA_pol_sigma-70_dom"/>
</dbReference>
<dbReference type="InterPro" id="IPR012845">
    <property type="entry name" value="RNA_pol_sigma_FliA_WhiG"/>
</dbReference>
<dbReference type="GO" id="GO:0006352">
    <property type="term" value="P:DNA-templated transcription initiation"/>
    <property type="evidence" value="ECO:0007669"/>
    <property type="project" value="InterPro"/>
</dbReference>
<evidence type="ECO:0000313" key="9">
    <source>
        <dbReference type="EMBL" id="QDV05033.1"/>
    </source>
</evidence>
<reference evidence="9 10" key="1">
    <citation type="submission" date="2019-02" db="EMBL/GenBank/DDBJ databases">
        <title>Deep-cultivation of Planctomycetes and their phenomic and genomic characterization uncovers novel biology.</title>
        <authorList>
            <person name="Wiegand S."/>
            <person name="Jogler M."/>
            <person name="Boedeker C."/>
            <person name="Pinto D."/>
            <person name="Vollmers J."/>
            <person name="Rivas-Marin E."/>
            <person name="Kohn T."/>
            <person name="Peeters S.H."/>
            <person name="Heuer A."/>
            <person name="Rast P."/>
            <person name="Oberbeckmann S."/>
            <person name="Bunk B."/>
            <person name="Jeske O."/>
            <person name="Meyerdierks A."/>
            <person name="Storesund J.E."/>
            <person name="Kallscheuer N."/>
            <person name="Luecker S."/>
            <person name="Lage O.M."/>
            <person name="Pohl T."/>
            <person name="Merkel B.J."/>
            <person name="Hornburger P."/>
            <person name="Mueller R.-W."/>
            <person name="Bruemmer F."/>
            <person name="Labrenz M."/>
            <person name="Spormann A.M."/>
            <person name="Op den Camp H."/>
            <person name="Overmann J."/>
            <person name="Amann R."/>
            <person name="Jetten M.S.M."/>
            <person name="Mascher T."/>
            <person name="Medema M.H."/>
            <person name="Devos D.P."/>
            <person name="Kaster A.-K."/>
            <person name="Ovreas L."/>
            <person name="Rohde M."/>
            <person name="Galperin M.Y."/>
            <person name="Jogler C."/>
        </authorList>
    </citation>
    <scope>NUCLEOTIDE SEQUENCE [LARGE SCALE GENOMIC DNA]</scope>
    <source>
        <strain evidence="9 10">Poly30</strain>
    </source>
</reference>
<evidence type="ECO:0000259" key="6">
    <source>
        <dbReference type="Pfam" id="PF04539"/>
    </source>
</evidence>
<keyword evidence="1" id="KW-0805">Transcription regulation</keyword>
<dbReference type="CDD" id="cd06171">
    <property type="entry name" value="Sigma70_r4"/>
    <property type="match status" value="1"/>
</dbReference>
<dbReference type="InterPro" id="IPR007630">
    <property type="entry name" value="RNA_pol_sigma70_r4"/>
</dbReference>
<dbReference type="InterPro" id="IPR013324">
    <property type="entry name" value="RNA_pol_sigma_r3/r4-like"/>
</dbReference>
<proteinExistence type="predicted"/>
<dbReference type="Gene3D" id="1.20.140.160">
    <property type="match status" value="1"/>
</dbReference>
<dbReference type="PIRSF" id="PIRSF000770">
    <property type="entry name" value="RNA_pol_sigma-SigE/K"/>
    <property type="match status" value="1"/>
</dbReference>
<dbReference type="GO" id="GO:0003899">
    <property type="term" value="F:DNA-directed RNA polymerase activity"/>
    <property type="evidence" value="ECO:0007669"/>
    <property type="project" value="InterPro"/>
</dbReference>
<dbReference type="Pfam" id="PF04542">
    <property type="entry name" value="Sigma70_r2"/>
    <property type="match status" value="1"/>
</dbReference>
<evidence type="ECO:0000256" key="1">
    <source>
        <dbReference type="ARBA" id="ARBA00023015"/>
    </source>
</evidence>
<dbReference type="InterPro" id="IPR007624">
    <property type="entry name" value="RNA_pol_sigma70_r3"/>
</dbReference>
<feature type="domain" description="RNA polymerase sigma-70 region 4" evidence="8">
    <location>
        <begin position="199"/>
        <end position="246"/>
    </location>
</feature>
<evidence type="ECO:0000259" key="7">
    <source>
        <dbReference type="Pfam" id="PF04542"/>
    </source>
</evidence>
<dbReference type="AlphaFoldDB" id="A0A518ELS2"/>
<dbReference type="NCBIfam" id="NF005413">
    <property type="entry name" value="PRK06986.1"/>
    <property type="match status" value="1"/>
</dbReference>
<evidence type="ECO:0000313" key="10">
    <source>
        <dbReference type="Proteomes" id="UP000320390"/>
    </source>
</evidence>
<dbReference type="Gene3D" id="1.10.1740.10">
    <property type="match status" value="1"/>
</dbReference>
<dbReference type="Pfam" id="PF04539">
    <property type="entry name" value="Sigma70_r3"/>
    <property type="match status" value="1"/>
</dbReference>
<dbReference type="GO" id="GO:0003677">
    <property type="term" value="F:DNA binding"/>
    <property type="evidence" value="ECO:0007669"/>
    <property type="project" value="UniProtKB-KW"/>
</dbReference>
<keyword evidence="2" id="KW-0731">Sigma factor</keyword>
<sequence length="280" mass="30750">MEDPLSTPSTVDVTVSSSKLGSVDRDKLILDHVPLLKHIVGRLFFDVPGSLDRDDLFGYGMMGLISAADAWDASRGLAFSTFAYPRIRGAILDELRRMDFLPRGRREKVRAVDKVIEKLEQESRSKPTPEEIAEELGWSVGEVDEVFVTASTAIHTSIDQDRGADGVGGGLASMLLDPRSDDPVGSAEFEEMKGLLVGAIAALPTQEKTVITLYYAEELLLREIAEVLEVTESRVSQIHSRAIYRLNRTLLGNEEEEDAGNAGGSAKSQSHIRQQRMKHG</sequence>
<dbReference type="GO" id="GO:0016987">
    <property type="term" value="F:sigma factor activity"/>
    <property type="evidence" value="ECO:0007669"/>
    <property type="project" value="UniProtKB-KW"/>
</dbReference>
<feature type="region of interest" description="Disordered" evidence="5">
    <location>
        <begin position="256"/>
        <end position="280"/>
    </location>
</feature>
<gene>
    <name evidence="9" type="primary">fliA</name>
    <name evidence="9" type="ORF">Poly30_05280</name>
</gene>
<evidence type="ECO:0000259" key="8">
    <source>
        <dbReference type="Pfam" id="PF04545"/>
    </source>
</evidence>